<dbReference type="RefSeq" id="WP_180139797.1">
    <property type="nucleotide sequence ID" value="NZ_CAADHO010000003.1"/>
</dbReference>
<keyword evidence="3" id="KW-1185">Reference proteome</keyword>
<keyword evidence="1" id="KW-0472">Membrane</keyword>
<evidence type="ECO:0000313" key="3">
    <source>
        <dbReference type="Proteomes" id="UP000507962"/>
    </source>
</evidence>
<feature type="transmembrane region" description="Helical" evidence="1">
    <location>
        <begin position="20"/>
        <end position="39"/>
    </location>
</feature>
<dbReference type="PIRSF" id="PIRSF030771">
    <property type="entry name" value="UCP030771"/>
    <property type="match status" value="1"/>
</dbReference>
<proteinExistence type="predicted"/>
<dbReference type="EMBL" id="CAADHO010000003">
    <property type="protein sequence ID" value="VFQ44392.1"/>
    <property type="molecule type" value="Genomic_DNA"/>
</dbReference>
<accession>A0A4U8YRH9</accession>
<evidence type="ECO:0000256" key="1">
    <source>
        <dbReference type="SAM" id="Phobius"/>
    </source>
</evidence>
<keyword evidence="1" id="KW-0812">Transmembrane</keyword>
<dbReference type="Pfam" id="PF09956">
    <property type="entry name" value="Phage_cement_2"/>
    <property type="match status" value="1"/>
</dbReference>
<dbReference type="Proteomes" id="UP000507962">
    <property type="component" value="Unassembled WGS sequence"/>
</dbReference>
<protein>
    <submittedName>
        <fullName evidence="2">Bacteriophage vt1-sakai h0018</fullName>
    </submittedName>
</protein>
<organism evidence="2 3">
    <name type="scientific">Desulfoluna butyratoxydans</name>
    <dbReference type="NCBI Taxonomy" id="231438"/>
    <lineage>
        <taxon>Bacteria</taxon>
        <taxon>Pseudomonadati</taxon>
        <taxon>Thermodesulfobacteriota</taxon>
        <taxon>Desulfobacteria</taxon>
        <taxon>Desulfobacterales</taxon>
        <taxon>Desulfolunaceae</taxon>
        <taxon>Desulfoluna</taxon>
    </lineage>
</organism>
<dbReference type="InterPro" id="IPR011231">
    <property type="entry name" value="Phage_VT1-Sakai_H0018"/>
</dbReference>
<keyword evidence="1" id="KW-1133">Transmembrane helix</keyword>
<name>A0A4U8YRH9_9BACT</name>
<dbReference type="AlphaFoldDB" id="A0A4U8YRH9"/>
<gene>
    <name evidence="2" type="ORF">MSL71_20410</name>
</gene>
<reference evidence="2 3" key="1">
    <citation type="submission" date="2019-03" db="EMBL/GenBank/DDBJ databases">
        <authorList>
            <person name="Nijsse B."/>
        </authorList>
    </citation>
    <scope>NUCLEOTIDE SEQUENCE [LARGE SCALE GENOMIC DNA]</scope>
    <source>
        <strain evidence="2">Desulfoluna butyratoxydans MSL71</strain>
    </source>
</reference>
<evidence type="ECO:0000313" key="2">
    <source>
        <dbReference type="EMBL" id="VFQ44392.1"/>
    </source>
</evidence>
<sequence>MALNREYDGKKMPWVNDTGSGVLSGQVVVVGALVCVALVDIPDGQRGDLAIDEVYSLPKITGPIGQGVDVYWLPTGDPVDGVAGTGAVTTSATGATPAGRTFALAGDGDATAMVKLNI</sequence>